<dbReference type="Pfam" id="PF08240">
    <property type="entry name" value="ADH_N"/>
    <property type="match status" value="1"/>
</dbReference>
<dbReference type="Pfam" id="PF13602">
    <property type="entry name" value="ADH_zinc_N_2"/>
    <property type="match status" value="1"/>
</dbReference>
<dbReference type="eggNOG" id="COG0604">
    <property type="taxonomic scope" value="Bacteria"/>
</dbReference>
<dbReference type="SMART" id="SM00829">
    <property type="entry name" value="PKS_ER"/>
    <property type="match status" value="1"/>
</dbReference>
<protein>
    <submittedName>
        <fullName evidence="2">Alcohol dehydrogenase</fullName>
    </submittedName>
</protein>
<dbReference type="HOGENOM" id="CLU_026673_3_1_11"/>
<gene>
    <name evidence="2" type="ORF">AFR_24370</name>
</gene>
<dbReference type="OrthoDB" id="2665481at2"/>
<proteinExistence type="predicted"/>
<dbReference type="SUPFAM" id="SSF51735">
    <property type="entry name" value="NAD(P)-binding Rossmann-fold domains"/>
    <property type="match status" value="1"/>
</dbReference>
<evidence type="ECO:0000259" key="1">
    <source>
        <dbReference type="SMART" id="SM00829"/>
    </source>
</evidence>
<dbReference type="PANTHER" id="PTHR43677">
    <property type="entry name" value="SHORT-CHAIN DEHYDROGENASE/REDUCTASE"/>
    <property type="match status" value="1"/>
</dbReference>
<sequence>MTVEVVLPGKFPQALEVREREIGEPAAGQARVRVDATGISYAEQAMRRDLYPGQPSFPFTPGYDFVGTVEAVGPGADGTLVGSRVAAVVKTGGWASHVLIDALDLVRVPAALDPAEVETVVVNGVTAWQMLHRSARVSPGQTVLVHGANGGVGMILVQLALHHGVHVIGTASPRHHDALRALGVTPLDYNDPDLAARVRDLAPAGVDAVFDPIGGASVRTSYSLLSRGGVLVAYGNASALGGKQPMELVFVRLLARLFVWNTLPNGHRALFYNFWAGKLVRRATFRRRLREDLTTVIGLLESGAVVPEIAARFPLSEITAAMELAESRTVRGKVILEP</sequence>
<dbReference type="PANTHER" id="PTHR43677:SF4">
    <property type="entry name" value="QUINONE OXIDOREDUCTASE-LIKE PROTEIN 2"/>
    <property type="match status" value="1"/>
</dbReference>
<dbReference type="InterPro" id="IPR013154">
    <property type="entry name" value="ADH-like_N"/>
</dbReference>
<dbReference type="GO" id="GO:0016491">
    <property type="term" value="F:oxidoreductase activity"/>
    <property type="evidence" value="ECO:0007669"/>
    <property type="project" value="InterPro"/>
</dbReference>
<reference evidence="2 3" key="1">
    <citation type="journal article" date="2014" name="J. Biotechnol.">
        <title>Complete genome sequence of the actinobacterium Actinoplanes friuliensis HAG 010964, producer of the lipopeptide antibiotic friulimycin.</title>
        <authorList>
            <person name="Ruckert C."/>
            <person name="Szczepanowski R."/>
            <person name="Albersmeier A."/>
            <person name="Goesmann A."/>
            <person name="Fischer N."/>
            <person name="Steinkamper A."/>
            <person name="Puhler A."/>
            <person name="Biener R."/>
            <person name="Schwartz D."/>
            <person name="Kalinowski J."/>
        </authorList>
    </citation>
    <scope>NUCLEOTIDE SEQUENCE [LARGE SCALE GENOMIC DNA]</scope>
    <source>
        <strain evidence="2 3">DSM 7358</strain>
    </source>
</reference>
<dbReference type="Gene3D" id="3.90.180.10">
    <property type="entry name" value="Medium-chain alcohol dehydrogenases, catalytic domain"/>
    <property type="match status" value="1"/>
</dbReference>
<dbReference type="InterPro" id="IPR011032">
    <property type="entry name" value="GroES-like_sf"/>
</dbReference>
<evidence type="ECO:0000313" key="3">
    <source>
        <dbReference type="Proteomes" id="UP000017746"/>
    </source>
</evidence>
<keyword evidence="3" id="KW-1185">Reference proteome</keyword>
<evidence type="ECO:0000313" key="2">
    <source>
        <dbReference type="EMBL" id="AGZ43140.1"/>
    </source>
</evidence>
<dbReference type="STRING" id="1246995.AFR_24370"/>
<dbReference type="CDD" id="cd08273">
    <property type="entry name" value="MDR8"/>
    <property type="match status" value="1"/>
</dbReference>
<organism evidence="2 3">
    <name type="scientific">Actinoplanes friuliensis DSM 7358</name>
    <dbReference type="NCBI Taxonomy" id="1246995"/>
    <lineage>
        <taxon>Bacteria</taxon>
        <taxon>Bacillati</taxon>
        <taxon>Actinomycetota</taxon>
        <taxon>Actinomycetes</taxon>
        <taxon>Micromonosporales</taxon>
        <taxon>Micromonosporaceae</taxon>
        <taxon>Actinoplanes</taxon>
    </lineage>
</organism>
<dbReference type="KEGG" id="afs:AFR_24370"/>
<accession>U5W586</accession>
<dbReference type="InterPro" id="IPR020843">
    <property type="entry name" value="ER"/>
</dbReference>
<dbReference type="SUPFAM" id="SSF50129">
    <property type="entry name" value="GroES-like"/>
    <property type="match status" value="1"/>
</dbReference>
<dbReference type="InterPro" id="IPR051397">
    <property type="entry name" value="Zn-ADH-like_protein"/>
</dbReference>
<dbReference type="AlphaFoldDB" id="U5W586"/>
<dbReference type="RefSeq" id="WP_023363730.1">
    <property type="nucleotide sequence ID" value="NC_022657.1"/>
</dbReference>
<name>U5W586_9ACTN</name>
<dbReference type="EMBL" id="CP006272">
    <property type="protein sequence ID" value="AGZ43140.1"/>
    <property type="molecule type" value="Genomic_DNA"/>
</dbReference>
<dbReference type="PATRIC" id="fig|1246995.3.peg.4937"/>
<dbReference type="InterPro" id="IPR036291">
    <property type="entry name" value="NAD(P)-bd_dom_sf"/>
</dbReference>
<dbReference type="Gene3D" id="3.40.50.720">
    <property type="entry name" value="NAD(P)-binding Rossmann-like Domain"/>
    <property type="match status" value="1"/>
</dbReference>
<dbReference type="Proteomes" id="UP000017746">
    <property type="component" value="Chromosome"/>
</dbReference>
<feature type="domain" description="Enoyl reductase (ER)" evidence="1">
    <location>
        <begin position="10"/>
        <end position="336"/>
    </location>
</feature>